<dbReference type="GO" id="GO:0005886">
    <property type="term" value="C:plasma membrane"/>
    <property type="evidence" value="ECO:0007669"/>
    <property type="project" value="UniProtKB-SubCell"/>
</dbReference>
<dbReference type="AlphaFoldDB" id="A0A542Y225"/>
<evidence type="ECO:0000256" key="2">
    <source>
        <dbReference type="ARBA" id="ARBA00022448"/>
    </source>
</evidence>
<evidence type="ECO:0000313" key="9">
    <source>
        <dbReference type="EMBL" id="TQL42130.1"/>
    </source>
</evidence>
<reference evidence="9 10" key="1">
    <citation type="submission" date="2019-06" db="EMBL/GenBank/DDBJ databases">
        <title>Sequencing the genomes of 1000 actinobacteria strains.</title>
        <authorList>
            <person name="Klenk H.-P."/>
        </authorList>
    </citation>
    <scope>NUCLEOTIDE SEQUENCE [LARGE SCALE GENOMIC DNA]</scope>
    <source>
        <strain evidence="9 10">DSM 8803</strain>
    </source>
</reference>
<comment type="similarity">
    <text evidence="7">Belongs to the binding-protein-dependent transport system permease family.</text>
</comment>
<dbReference type="PROSITE" id="PS50928">
    <property type="entry name" value="ABC_TM1"/>
    <property type="match status" value="1"/>
</dbReference>
<evidence type="ECO:0000259" key="8">
    <source>
        <dbReference type="PROSITE" id="PS50928"/>
    </source>
</evidence>
<dbReference type="OrthoDB" id="34224at2"/>
<evidence type="ECO:0000256" key="6">
    <source>
        <dbReference type="ARBA" id="ARBA00023136"/>
    </source>
</evidence>
<sequence length="362" mass="38918">MSVTGTEHQPTQQTVWNDAELLSLMRQHAPVGVSPEAMLPMIRELVDSGADPRTLVATIEAARGAAPGALAQDLPRAVGIAEAQRGAQNLARAGAPAQAVRGSAVRGAGWKRAAGRVFVVVFWLAVWEIADRVIDNRLMLAGPIRTAEALVEQFFRPEFWLISGASLGRIALGFTAALVIGILLALAAHRATWFRELIAPVVSVVKTVPVVSFIIMLLIWLGGQALTSWLAFLIVVPLVYTSMLAGLGAVGRHELERAQVYGLSRAKQFWYISRPAFMPFLASACKVGVGMSWRAGVMAELFAATAPSIGKEMFAAKTFLDTPTLFAWTVVVMLLSVVFERVVTTLLRFLSRPFGGLLGSAS</sequence>
<name>A0A542Y225_9MICO</name>
<evidence type="ECO:0000256" key="5">
    <source>
        <dbReference type="ARBA" id="ARBA00022989"/>
    </source>
</evidence>
<dbReference type="EMBL" id="VFON01000001">
    <property type="protein sequence ID" value="TQL42130.1"/>
    <property type="molecule type" value="Genomic_DNA"/>
</dbReference>
<dbReference type="PANTHER" id="PTHR30151:SF0">
    <property type="entry name" value="ABC TRANSPORTER PERMEASE PROTEIN MJ0413-RELATED"/>
    <property type="match status" value="1"/>
</dbReference>
<dbReference type="InterPro" id="IPR000515">
    <property type="entry name" value="MetI-like"/>
</dbReference>
<organism evidence="9 10">
    <name type="scientific">Leucobacter komagatae</name>
    <dbReference type="NCBI Taxonomy" id="55969"/>
    <lineage>
        <taxon>Bacteria</taxon>
        <taxon>Bacillati</taxon>
        <taxon>Actinomycetota</taxon>
        <taxon>Actinomycetes</taxon>
        <taxon>Micrococcales</taxon>
        <taxon>Microbacteriaceae</taxon>
        <taxon>Leucobacter</taxon>
    </lineage>
</organism>
<feature type="transmembrane region" description="Helical" evidence="7">
    <location>
        <begin position="113"/>
        <end position="130"/>
    </location>
</feature>
<evidence type="ECO:0000256" key="3">
    <source>
        <dbReference type="ARBA" id="ARBA00022475"/>
    </source>
</evidence>
<dbReference type="PANTHER" id="PTHR30151">
    <property type="entry name" value="ALKANE SULFONATE ABC TRANSPORTER-RELATED, MEMBRANE SUBUNIT"/>
    <property type="match status" value="1"/>
</dbReference>
<keyword evidence="5 7" id="KW-1133">Transmembrane helix</keyword>
<feature type="transmembrane region" description="Helical" evidence="7">
    <location>
        <begin position="159"/>
        <end position="185"/>
    </location>
</feature>
<comment type="subcellular location">
    <subcellularLocation>
        <location evidence="1 7">Cell membrane</location>
        <topology evidence="1 7">Multi-pass membrane protein</topology>
    </subcellularLocation>
</comment>
<feature type="domain" description="ABC transmembrane type-1" evidence="8">
    <location>
        <begin position="163"/>
        <end position="343"/>
    </location>
</feature>
<feature type="transmembrane region" description="Helical" evidence="7">
    <location>
        <begin position="271"/>
        <end position="293"/>
    </location>
</feature>
<keyword evidence="2 7" id="KW-0813">Transport</keyword>
<proteinExistence type="inferred from homology"/>
<feature type="transmembrane region" description="Helical" evidence="7">
    <location>
        <begin position="229"/>
        <end position="250"/>
    </location>
</feature>
<evidence type="ECO:0000256" key="1">
    <source>
        <dbReference type="ARBA" id="ARBA00004651"/>
    </source>
</evidence>
<keyword evidence="6 7" id="KW-0472">Membrane</keyword>
<keyword evidence="10" id="KW-1185">Reference proteome</keyword>
<protein>
    <submittedName>
        <fullName evidence="9">ABC-type nitrate/sulfonate/bicarbonate transport system permease component</fullName>
    </submittedName>
</protein>
<dbReference type="Proteomes" id="UP000319094">
    <property type="component" value="Unassembled WGS sequence"/>
</dbReference>
<accession>A0A542Y225</accession>
<dbReference type="SUPFAM" id="SSF161098">
    <property type="entry name" value="MetI-like"/>
    <property type="match status" value="1"/>
</dbReference>
<comment type="caution">
    <text evidence="9">The sequence shown here is derived from an EMBL/GenBank/DDBJ whole genome shotgun (WGS) entry which is preliminary data.</text>
</comment>
<keyword evidence="4 7" id="KW-0812">Transmembrane</keyword>
<dbReference type="GO" id="GO:0055085">
    <property type="term" value="P:transmembrane transport"/>
    <property type="evidence" value="ECO:0007669"/>
    <property type="project" value="InterPro"/>
</dbReference>
<dbReference type="InterPro" id="IPR035906">
    <property type="entry name" value="MetI-like_sf"/>
</dbReference>
<feature type="transmembrane region" description="Helical" evidence="7">
    <location>
        <begin position="325"/>
        <end position="343"/>
    </location>
</feature>
<dbReference type="Pfam" id="PF00528">
    <property type="entry name" value="BPD_transp_1"/>
    <property type="match status" value="1"/>
</dbReference>
<feature type="transmembrane region" description="Helical" evidence="7">
    <location>
        <begin position="197"/>
        <end position="223"/>
    </location>
</feature>
<evidence type="ECO:0000256" key="4">
    <source>
        <dbReference type="ARBA" id="ARBA00022692"/>
    </source>
</evidence>
<evidence type="ECO:0000313" key="10">
    <source>
        <dbReference type="Proteomes" id="UP000319094"/>
    </source>
</evidence>
<evidence type="ECO:0000256" key="7">
    <source>
        <dbReference type="RuleBase" id="RU363032"/>
    </source>
</evidence>
<keyword evidence="3" id="KW-1003">Cell membrane</keyword>
<dbReference type="Gene3D" id="1.10.3720.10">
    <property type="entry name" value="MetI-like"/>
    <property type="match status" value="1"/>
</dbReference>
<gene>
    <name evidence="9" type="ORF">FB468_0111</name>
</gene>